<evidence type="ECO:0008006" key="4">
    <source>
        <dbReference type="Google" id="ProtNLM"/>
    </source>
</evidence>
<keyword evidence="3" id="KW-1185">Reference proteome</keyword>
<evidence type="ECO:0000313" key="3">
    <source>
        <dbReference type="Proteomes" id="UP000238217"/>
    </source>
</evidence>
<dbReference type="Pfam" id="PF11238">
    <property type="entry name" value="DUF3039"/>
    <property type="match status" value="1"/>
</dbReference>
<feature type="compositionally biased region" description="Low complexity" evidence="1">
    <location>
        <begin position="24"/>
        <end position="43"/>
    </location>
</feature>
<dbReference type="AlphaFoldDB" id="A0A2T0YT31"/>
<dbReference type="EMBL" id="PVTY01000001">
    <property type="protein sequence ID" value="PRZ18946.1"/>
    <property type="molecule type" value="Genomic_DNA"/>
</dbReference>
<feature type="region of interest" description="Disordered" evidence="1">
    <location>
        <begin position="113"/>
        <end position="135"/>
    </location>
</feature>
<protein>
    <recommendedName>
        <fullName evidence="4">DUF3039 family protein</fullName>
    </recommendedName>
</protein>
<dbReference type="Proteomes" id="UP000238217">
    <property type="component" value="Unassembled WGS sequence"/>
</dbReference>
<evidence type="ECO:0000256" key="1">
    <source>
        <dbReference type="SAM" id="MobiDB-lite"/>
    </source>
</evidence>
<feature type="compositionally biased region" description="Basic and acidic residues" evidence="1">
    <location>
        <begin position="44"/>
        <end position="58"/>
    </location>
</feature>
<dbReference type="OrthoDB" id="8481541at2"/>
<evidence type="ECO:0000313" key="2">
    <source>
        <dbReference type="EMBL" id="PRZ18946.1"/>
    </source>
</evidence>
<sequence>MVIENGLQPADARFGTQTPLQGGPAHLHTADPAAAPAPGGAATIEREHQEQLSEPGDHERFAHYVNKNRIMESALEGGAVVALCGKVWIPSRDPKKFPVCPECKEIYEEMMGGDGDGKSGGDSGGKRGFFGFGRS</sequence>
<organism evidence="2 3">
    <name type="scientific">Nesterenkonia sandarakina</name>
    <dbReference type="NCBI Taxonomy" id="272918"/>
    <lineage>
        <taxon>Bacteria</taxon>
        <taxon>Bacillati</taxon>
        <taxon>Actinomycetota</taxon>
        <taxon>Actinomycetes</taxon>
        <taxon>Micrococcales</taxon>
        <taxon>Micrococcaceae</taxon>
        <taxon>Nesterenkonia</taxon>
    </lineage>
</organism>
<dbReference type="InterPro" id="IPR021400">
    <property type="entry name" value="DUF3039"/>
</dbReference>
<gene>
    <name evidence="2" type="ORF">BCL67_101257</name>
</gene>
<name>A0A2T0YT31_9MICC</name>
<proteinExistence type="predicted"/>
<accession>A0A2T0YT31</accession>
<comment type="caution">
    <text evidence="2">The sequence shown here is derived from an EMBL/GenBank/DDBJ whole genome shotgun (WGS) entry which is preliminary data.</text>
</comment>
<reference evidence="2 3" key="1">
    <citation type="submission" date="2018-03" db="EMBL/GenBank/DDBJ databases">
        <title>Comparative analysis of microorganisms from saline springs in Andes Mountain Range, Colombia.</title>
        <authorList>
            <person name="Rubin E."/>
        </authorList>
    </citation>
    <scope>NUCLEOTIDE SEQUENCE [LARGE SCALE GENOMIC DNA]</scope>
    <source>
        <strain evidence="2 3">CG 35</strain>
    </source>
</reference>
<feature type="region of interest" description="Disordered" evidence="1">
    <location>
        <begin position="1"/>
        <end position="58"/>
    </location>
</feature>